<dbReference type="HOGENOM" id="CLU_1422327_0_0_1"/>
<evidence type="ECO:0000313" key="2">
    <source>
        <dbReference type="EMBL" id="AEO53779.1"/>
    </source>
</evidence>
<keyword evidence="3" id="KW-1185">Reference proteome</keyword>
<evidence type="ECO:0000256" key="1">
    <source>
        <dbReference type="SAM" id="MobiDB-lite"/>
    </source>
</evidence>
<dbReference type="RefSeq" id="XP_003659024.1">
    <property type="nucleotide sequence ID" value="XM_003658976.1"/>
</dbReference>
<accession>G2Q5E8</accession>
<organism evidence="2 3">
    <name type="scientific">Thermothelomyces thermophilus (strain ATCC 42464 / BCRC 31852 / DSM 1799)</name>
    <name type="common">Sporotrichum thermophile</name>
    <dbReference type="NCBI Taxonomy" id="573729"/>
    <lineage>
        <taxon>Eukaryota</taxon>
        <taxon>Fungi</taxon>
        <taxon>Dikarya</taxon>
        <taxon>Ascomycota</taxon>
        <taxon>Pezizomycotina</taxon>
        <taxon>Sordariomycetes</taxon>
        <taxon>Sordariomycetidae</taxon>
        <taxon>Sordariales</taxon>
        <taxon>Chaetomiaceae</taxon>
        <taxon>Thermothelomyces</taxon>
    </lineage>
</organism>
<gene>
    <name evidence="2" type="ORF">MYCTH_91278</name>
</gene>
<proteinExistence type="predicted"/>
<dbReference type="GeneID" id="11507987"/>
<feature type="compositionally biased region" description="Acidic residues" evidence="1">
    <location>
        <begin position="112"/>
        <end position="121"/>
    </location>
</feature>
<dbReference type="EMBL" id="CP003002">
    <property type="protein sequence ID" value="AEO53779.1"/>
    <property type="molecule type" value="Genomic_DNA"/>
</dbReference>
<name>G2Q5E8_THET4</name>
<sequence>MSANRDDKFSLPLSGPVIDHTGPVQIGEWSDVEASGKPMEIDSCIEDTPDVRYFEWEVRLIPVWTQWLDAREKRLEFQRFRIRALRLPLHQRYTPLLPSPLRNVVTVSDLPENELSDAETVDDPRSNGTAMSEAASSASDGSISPGLSSNGSDVSDELGWQRKNKMEAKGPAIDDRSVTSAPTPSPSPPPQ</sequence>
<feature type="compositionally biased region" description="Basic and acidic residues" evidence="1">
    <location>
        <begin position="164"/>
        <end position="177"/>
    </location>
</feature>
<dbReference type="VEuPathDB" id="FungiDB:MYCTH_91278"/>
<feature type="compositionally biased region" description="Polar residues" evidence="1">
    <location>
        <begin position="126"/>
        <end position="153"/>
    </location>
</feature>
<dbReference type="KEGG" id="mtm:MYCTH_91278"/>
<dbReference type="Proteomes" id="UP000007322">
    <property type="component" value="Chromosome 1"/>
</dbReference>
<feature type="region of interest" description="Disordered" evidence="1">
    <location>
        <begin position="112"/>
        <end position="191"/>
    </location>
</feature>
<protein>
    <submittedName>
        <fullName evidence="2">Uncharacterized protein</fullName>
    </submittedName>
</protein>
<evidence type="ECO:0000313" key="3">
    <source>
        <dbReference type="Proteomes" id="UP000007322"/>
    </source>
</evidence>
<reference evidence="2 3" key="1">
    <citation type="journal article" date="2011" name="Nat. Biotechnol.">
        <title>Comparative genomic analysis of the thermophilic biomass-degrading fungi Myceliophthora thermophila and Thielavia terrestris.</title>
        <authorList>
            <person name="Berka R.M."/>
            <person name="Grigoriev I.V."/>
            <person name="Otillar R."/>
            <person name="Salamov A."/>
            <person name="Grimwood J."/>
            <person name="Reid I."/>
            <person name="Ishmael N."/>
            <person name="John T."/>
            <person name="Darmond C."/>
            <person name="Moisan M.-C."/>
            <person name="Henrissat B."/>
            <person name="Coutinho P.M."/>
            <person name="Lombard V."/>
            <person name="Natvig D.O."/>
            <person name="Lindquist E."/>
            <person name="Schmutz J."/>
            <person name="Lucas S."/>
            <person name="Harris P."/>
            <person name="Powlowski J."/>
            <person name="Bellemare A."/>
            <person name="Taylor D."/>
            <person name="Butler G."/>
            <person name="de Vries R.P."/>
            <person name="Allijn I.E."/>
            <person name="van den Brink J."/>
            <person name="Ushinsky S."/>
            <person name="Storms R."/>
            <person name="Powell A.J."/>
            <person name="Paulsen I.T."/>
            <person name="Elbourne L.D.H."/>
            <person name="Baker S.E."/>
            <person name="Magnuson J."/>
            <person name="LaBoissiere S."/>
            <person name="Clutterbuck A.J."/>
            <person name="Martinez D."/>
            <person name="Wogulis M."/>
            <person name="de Leon A.L."/>
            <person name="Rey M.W."/>
            <person name="Tsang A."/>
        </authorList>
    </citation>
    <scope>NUCLEOTIDE SEQUENCE [LARGE SCALE GENOMIC DNA]</scope>
    <source>
        <strain evidence="3">ATCC 42464 / BCRC 31852 / DSM 1799</strain>
    </source>
</reference>
<dbReference type="InParanoid" id="G2Q5E8"/>
<dbReference type="AlphaFoldDB" id="G2Q5E8"/>